<dbReference type="PANTHER" id="PTHR32328:SF0">
    <property type="entry name" value="L-SERYL-TRNA(SEC) SELENIUM TRANSFERASE"/>
    <property type="match status" value="1"/>
</dbReference>
<dbReference type="Gene3D" id="3.90.1150.180">
    <property type="match status" value="1"/>
</dbReference>
<dbReference type="InterPro" id="IPR015421">
    <property type="entry name" value="PyrdxlP-dep_Trfase_major"/>
</dbReference>
<dbReference type="HAMAP" id="MF_00423">
    <property type="entry name" value="SelA"/>
    <property type="match status" value="1"/>
</dbReference>
<dbReference type="InterPro" id="IPR015424">
    <property type="entry name" value="PyrdxlP-dep_Trfase"/>
</dbReference>
<gene>
    <name evidence="8" type="primary">selA</name>
    <name evidence="11" type="ORF">BR63_13885</name>
</gene>
<sequence length="467" mass="51157">MSNSRLNELLRQLPAVNTVLVSEKGRELSAFYGHDLVAEATGQVLGVWRQRIIAQAGEVEPPSLAFLLKEIESYLISFAMPRLRRVINATGIILHTNLGRAVLSKNAQTAVALAASCYSNLEYDLGKGERGTRYAHVEELLIRLTGAESALVVNNNAAAVLLAMNTLATGKEVVVSRGELVEIGGSFRIPEVLKQGGATLVEVGTTNRTHLYDYQKALNENTGLILKVHTSNYRIIGFTRSVSRHELQKLARANGIPLMEDLGSGSLLDLSAWGFTGEPPVPQVVAEGVDIVTFSGDKLLGGPQAGIIVGKKEYIDAMKANQLTRALRVDKFTLAALEATLREYLRPEEAVRNIPTYRMLAAPLEELREKVEKIMRSLTFIQDKIEVQALTTQSQMGGGSLPGQTIPSWGIGIKFKTITLEEAEKALRQLPVPVIGYIERDTYILDMRTLLPGDDEVVIRSIYEIVS</sequence>
<comment type="pathway">
    <text evidence="8">Aminoacyl-tRNA biosynthesis; selenocysteinyl-tRNA(Sec) biosynthesis; selenocysteinyl-tRNA(Sec) from L-seryl-tRNA(Sec) (bacterial route): step 1/1.</text>
</comment>
<evidence type="ECO:0000256" key="9">
    <source>
        <dbReference type="PIRSR" id="PIRSR618319-50"/>
    </source>
</evidence>
<proteinExistence type="inferred from homology"/>
<evidence type="ECO:0000313" key="12">
    <source>
        <dbReference type="Proteomes" id="UP000515847"/>
    </source>
</evidence>
<dbReference type="InterPro" id="IPR025862">
    <property type="entry name" value="SelA_trans_N_dom"/>
</dbReference>
<dbReference type="Proteomes" id="UP000515847">
    <property type="component" value="Chromosome"/>
</dbReference>
<dbReference type="GO" id="GO:0004125">
    <property type="term" value="F:L-seryl-tRNA(Sec) selenium transferase activity"/>
    <property type="evidence" value="ECO:0007669"/>
    <property type="project" value="UniProtKB-UniRule"/>
</dbReference>
<keyword evidence="3 8" id="KW-0808">Transferase</keyword>
<feature type="domain" description="L-seryl-tRNA selenium transferase N-terminal" evidence="10">
    <location>
        <begin position="10"/>
        <end position="49"/>
    </location>
</feature>
<reference evidence="11 12" key="1">
    <citation type="journal article" date="2019" name="Front. Microbiol.">
        <title>Thermoanaerosceptrum fracticalcis gen. nov. sp. nov., a Novel Fumarate-Fermenting Microorganism From a Deep Fractured Carbonate Aquifer of the US Great Basin.</title>
        <authorList>
            <person name="Hamilton-Brehm S.D."/>
            <person name="Stewart L.E."/>
            <person name="Zavarin M."/>
            <person name="Caldwell M."/>
            <person name="Lawson P.A."/>
            <person name="Onstott T.C."/>
            <person name="Grzymski J."/>
            <person name="Neveux I."/>
            <person name="Lollar B.S."/>
            <person name="Russell C.E."/>
            <person name="Moser D.P."/>
        </authorList>
    </citation>
    <scope>NUCLEOTIDE SEQUENCE [LARGE SCALE GENOMIC DNA]</scope>
    <source>
        <strain evidence="11 12">DRI-13</strain>
    </source>
</reference>
<dbReference type="KEGG" id="tfr:BR63_13885"/>
<evidence type="ECO:0000256" key="2">
    <source>
        <dbReference type="ARBA" id="ARBA00022490"/>
    </source>
</evidence>
<dbReference type="SUPFAM" id="SSF53383">
    <property type="entry name" value="PLP-dependent transferases"/>
    <property type="match status" value="1"/>
</dbReference>
<accession>A0A7G6E5D0</accession>
<dbReference type="InterPro" id="IPR018319">
    <property type="entry name" value="SelA-like"/>
</dbReference>
<evidence type="ECO:0000256" key="4">
    <source>
        <dbReference type="ARBA" id="ARBA00022898"/>
    </source>
</evidence>
<evidence type="ECO:0000256" key="3">
    <source>
        <dbReference type="ARBA" id="ARBA00022679"/>
    </source>
</evidence>
<dbReference type="GO" id="GO:0001514">
    <property type="term" value="P:selenocysteine incorporation"/>
    <property type="evidence" value="ECO:0007669"/>
    <property type="project" value="UniProtKB-UniRule"/>
</dbReference>
<evidence type="ECO:0000256" key="1">
    <source>
        <dbReference type="ARBA" id="ARBA00001933"/>
    </source>
</evidence>
<feature type="modified residue" description="N6-(pyridoxal phosphate)lysine" evidence="8 9">
    <location>
        <position position="298"/>
    </location>
</feature>
<dbReference type="Pfam" id="PF12390">
    <property type="entry name" value="Se-cys_synth_N"/>
    <property type="match status" value="1"/>
</dbReference>
<dbReference type="UniPathway" id="UPA00906">
    <property type="reaction ID" value="UER00896"/>
</dbReference>
<dbReference type="RefSeq" id="WP_034423155.1">
    <property type="nucleotide sequence ID" value="NZ_CP045798.1"/>
</dbReference>
<dbReference type="InterPro" id="IPR004534">
    <property type="entry name" value="SelA_trans"/>
</dbReference>
<comment type="similarity">
    <text evidence="7 8">Belongs to the SelA family.</text>
</comment>
<evidence type="ECO:0000259" key="10">
    <source>
        <dbReference type="Pfam" id="PF12390"/>
    </source>
</evidence>
<dbReference type="AlphaFoldDB" id="A0A7G6E5D0"/>
<keyword evidence="4 8" id="KW-0663">Pyridoxal phosphate</keyword>
<dbReference type="PANTHER" id="PTHR32328">
    <property type="entry name" value="L-SERYL-TRNA(SEC) SELENIUM TRANSFERASE"/>
    <property type="match status" value="1"/>
</dbReference>
<keyword evidence="5 8" id="KW-0648">Protein biosynthesis</keyword>
<dbReference type="GO" id="GO:0001717">
    <property type="term" value="P:conversion of seryl-tRNAsec to selenocys-tRNAsec"/>
    <property type="evidence" value="ECO:0007669"/>
    <property type="project" value="UniProtKB-UniRule"/>
</dbReference>
<keyword evidence="6 8" id="KW-0711">Selenium</keyword>
<comment type="catalytic activity">
    <reaction evidence="8">
        <text>L-seryl-tRNA(Sec) + selenophosphate + H(+) = L-selenocysteinyl-tRNA(Sec) + phosphate</text>
        <dbReference type="Rhea" id="RHEA:22728"/>
        <dbReference type="Rhea" id="RHEA-COMP:9742"/>
        <dbReference type="Rhea" id="RHEA-COMP:9743"/>
        <dbReference type="ChEBI" id="CHEBI:15378"/>
        <dbReference type="ChEBI" id="CHEBI:16144"/>
        <dbReference type="ChEBI" id="CHEBI:43474"/>
        <dbReference type="ChEBI" id="CHEBI:78533"/>
        <dbReference type="ChEBI" id="CHEBI:78573"/>
        <dbReference type="EC" id="2.9.1.1"/>
    </reaction>
</comment>
<comment type="cofactor">
    <cofactor evidence="1 8 9">
        <name>pyridoxal 5'-phosphate</name>
        <dbReference type="ChEBI" id="CHEBI:597326"/>
    </cofactor>
</comment>
<dbReference type="Pfam" id="PF03841">
    <property type="entry name" value="SelA"/>
    <property type="match status" value="1"/>
</dbReference>
<evidence type="ECO:0000256" key="6">
    <source>
        <dbReference type="ARBA" id="ARBA00023266"/>
    </source>
</evidence>
<keyword evidence="12" id="KW-1185">Reference proteome</keyword>
<name>A0A7G6E5D0_THEFR</name>
<dbReference type="GO" id="GO:0005737">
    <property type="term" value="C:cytoplasm"/>
    <property type="evidence" value="ECO:0007669"/>
    <property type="project" value="UniProtKB-SubCell"/>
</dbReference>
<protein>
    <recommendedName>
        <fullName evidence="8">L-seryl-tRNA(Sec) selenium transferase</fullName>
        <ecNumber evidence="8">2.9.1.1</ecNumber>
    </recommendedName>
    <alternativeName>
        <fullName evidence="8">Selenocysteine synthase</fullName>
        <shortName evidence="8">Sec synthase</shortName>
    </alternativeName>
    <alternativeName>
        <fullName evidence="8">Selenocysteinyl-tRNA(Sec) synthase</fullName>
    </alternativeName>
</protein>
<evidence type="ECO:0000256" key="5">
    <source>
        <dbReference type="ARBA" id="ARBA00022917"/>
    </source>
</evidence>
<dbReference type="EC" id="2.9.1.1" evidence="8"/>
<evidence type="ECO:0000256" key="7">
    <source>
        <dbReference type="ARBA" id="ARBA00044507"/>
    </source>
</evidence>
<dbReference type="Gene3D" id="3.40.640.10">
    <property type="entry name" value="Type I PLP-dependent aspartate aminotransferase-like (Major domain)"/>
    <property type="match status" value="1"/>
</dbReference>
<dbReference type="NCBIfam" id="TIGR00474">
    <property type="entry name" value="selA"/>
    <property type="match status" value="1"/>
</dbReference>
<keyword evidence="2 8" id="KW-0963">Cytoplasm</keyword>
<evidence type="ECO:0000256" key="8">
    <source>
        <dbReference type="HAMAP-Rule" id="MF_00423"/>
    </source>
</evidence>
<organism evidence="11 12">
    <name type="scientific">Thermanaerosceptrum fracticalcis</name>
    <dbReference type="NCBI Taxonomy" id="1712410"/>
    <lineage>
        <taxon>Bacteria</taxon>
        <taxon>Bacillati</taxon>
        <taxon>Bacillota</taxon>
        <taxon>Clostridia</taxon>
        <taxon>Eubacteriales</taxon>
        <taxon>Peptococcaceae</taxon>
        <taxon>Thermanaerosceptrum</taxon>
    </lineage>
</organism>
<dbReference type="EMBL" id="CP045798">
    <property type="protein sequence ID" value="QNB47284.1"/>
    <property type="molecule type" value="Genomic_DNA"/>
</dbReference>
<comment type="function">
    <text evidence="8">Converts seryl-tRNA(Sec) to selenocysteinyl-tRNA(Sec) required for selenoprotein biosynthesis.</text>
</comment>
<dbReference type="OrthoDB" id="9787096at2"/>
<comment type="subcellular location">
    <subcellularLocation>
        <location evidence="8">Cytoplasm</location>
    </subcellularLocation>
</comment>
<evidence type="ECO:0000313" key="11">
    <source>
        <dbReference type="EMBL" id="QNB47284.1"/>
    </source>
</evidence>